<proteinExistence type="predicted"/>
<protein>
    <submittedName>
        <fullName evidence="2">Uncharacterized protein</fullName>
    </submittedName>
</protein>
<accession>A0AA40KHM7</accession>
<comment type="caution">
    <text evidence="2">The sequence shown here is derived from an EMBL/GenBank/DDBJ whole genome shotgun (WGS) entry which is preliminary data.</text>
</comment>
<gene>
    <name evidence="2" type="ORF">K0M31_012261</name>
</gene>
<evidence type="ECO:0000256" key="1">
    <source>
        <dbReference type="SAM" id="MobiDB-lite"/>
    </source>
</evidence>
<dbReference type="AlphaFoldDB" id="A0AA40KHM7"/>
<organism evidence="2 3">
    <name type="scientific">Melipona bicolor</name>
    <dbReference type="NCBI Taxonomy" id="60889"/>
    <lineage>
        <taxon>Eukaryota</taxon>
        <taxon>Metazoa</taxon>
        <taxon>Ecdysozoa</taxon>
        <taxon>Arthropoda</taxon>
        <taxon>Hexapoda</taxon>
        <taxon>Insecta</taxon>
        <taxon>Pterygota</taxon>
        <taxon>Neoptera</taxon>
        <taxon>Endopterygota</taxon>
        <taxon>Hymenoptera</taxon>
        <taxon>Apocrita</taxon>
        <taxon>Aculeata</taxon>
        <taxon>Apoidea</taxon>
        <taxon>Anthophila</taxon>
        <taxon>Apidae</taxon>
        <taxon>Melipona</taxon>
    </lineage>
</organism>
<evidence type="ECO:0000313" key="2">
    <source>
        <dbReference type="EMBL" id="KAK1120655.1"/>
    </source>
</evidence>
<evidence type="ECO:0000313" key="3">
    <source>
        <dbReference type="Proteomes" id="UP001177670"/>
    </source>
</evidence>
<name>A0AA40KHM7_9HYME</name>
<reference evidence="2" key="1">
    <citation type="submission" date="2021-10" db="EMBL/GenBank/DDBJ databases">
        <title>Melipona bicolor Genome sequencing and assembly.</title>
        <authorList>
            <person name="Araujo N.S."/>
            <person name="Arias M.C."/>
        </authorList>
    </citation>
    <scope>NUCLEOTIDE SEQUENCE</scope>
    <source>
        <strain evidence="2">USP_2M_L1-L4_2017</strain>
        <tissue evidence="2">Whole body</tissue>
    </source>
</reference>
<sequence>MKIRRRLGSRDPAENLGLHRATLERFIGRNGLILSSWKSFGSVKIFLDVVSVLAGRQAFSAWRTEPYDFSGTRQQFLPGAKKRQVAVLGQAAALPSSIEFPMSLLRVSLQLAGYETVEFCWLLSLLLPLLVAIVSRVAIDEFRSGQKQAEKKLRREFLLADEWRCSSRNIDLESSDGENGRTNARSLDESNF</sequence>
<keyword evidence="3" id="KW-1185">Reference proteome</keyword>
<dbReference type="EMBL" id="JAHYIQ010000030">
    <property type="protein sequence ID" value="KAK1120655.1"/>
    <property type="molecule type" value="Genomic_DNA"/>
</dbReference>
<feature type="compositionally biased region" description="Polar residues" evidence="1">
    <location>
        <begin position="180"/>
        <end position="192"/>
    </location>
</feature>
<dbReference type="Proteomes" id="UP001177670">
    <property type="component" value="Unassembled WGS sequence"/>
</dbReference>
<feature type="region of interest" description="Disordered" evidence="1">
    <location>
        <begin position="173"/>
        <end position="192"/>
    </location>
</feature>